<organism evidence="3 4">
    <name type="scientific">Rhipicephalus sanguineus</name>
    <name type="common">Brown dog tick</name>
    <name type="synonym">Ixodes sanguineus</name>
    <dbReference type="NCBI Taxonomy" id="34632"/>
    <lineage>
        <taxon>Eukaryota</taxon>
        <taxon>Metazoa</taxon>
        <taxon>Ecdysozoa</taxon>
        <taxon>Arthropoda</taxon>
        <taxon>Chelicerata</taxon>
        <taxon>Arachnida</taxon>
        <taxon>Acari</taxon>
        <taxon>Parasitiformes</taxon>
        <taxon>Ixodida</taxon>
        <taxon>Ixodoidea</taxon>
        <taxon>Ixodidae</taxon>
        <taxon>Rhipicephalinae</taxon>
        <taxon>Rhipicephalus</taxon>
        <taxon>Rhipicephalus</taxon>
    </lineage>
</organism>
<proteinExistence type="predicted"/>
<keyword evidence="2" id="KW-1133">Transmembrane helix</keyword>
<comment type="caution">
    <text evidence="3">The sequence shown here is derived from an EMBL/GenBank/DDBJ whole genome shotgun (WGS) entry which is preliminary data.</text>
</comment>
<protein>
    <submittedName>
        <fullName evidence="3">Uncharacterized protein</fullName>
    </submittedName>
</protein>
<accession>A0A9D4TCM3</accession>
<dbReference type="EMBL" id="JABSTV010000991">
    <property type="protein sequence ID" value="KAH7985322.1"/>
    <property type="molecule type" value="Genomic_DNA"/>
</dbReference>
<reference evidence="3" key="1">
    <citation type="journal article" date="2020" name="Cell">
        <title>Large-Scale Comparative Analyses of Tick Genomes Elucidate Their Genetic Diversity and Vector Capacities.</title>
        <authorList>
            <consortium name="Tick Genome and Microbiome Consortium (TIGMIC)"/>
            <person name="Jia N."/>
            <person name="Wang J."/>
            <person name="Shi W."/>
            <person name="Du L."/>
            <person name="Sun Y."/>
            <person name="Zhan W."/>
            <person name="Jiang J.F."/>
            <person name="Wang Q."/>
            <person name="Zhang B."/>
            <person name="Ji P."/>
            <person name="Bell-Sakyi L."/>
            <person name="Cui X.M."/>
            <person name="Yuan T.T."/>
            <person name="Jiang B.G."/>
            <person name="Yang W.F."/>
            <person name="Lam T.T."/>
            <person name="Chang Q.C."/>
            <person name="Ding S.J."/>
            <person name="Wang X.J."/>
            <person name="Zhu J.G."/>
            <person name="Ruan X.D."/>
            <person name="Zhao L."/>
            <person name="Wei J.T."/>
            <person name="Ye R.Z."/>
            <person name="Que T.C."/>
            <person name="Du C.H."/>
            <person name="Zhou Y.H."/>
            <person name="Cheng J.X."/>
            <person name="Dai P.F."/>
            <person name="Guo W.B."/>
            <person name="Han X.H."/>
            <person name="Huang E.J."/>
            <person name="Li L.F."/>
            <person name="Wei W."/>
            <person name="Gao Y.C."/>
            <person name="Liu J.Z."/>
            <person name="Shao H.Z."/>
            <person name="Wang X."/>
            <person name="Wang C.C."/>
            <person name="Yang T.C."/>
            <person name="Huo Q.B."/>
            <person name="Li W."/>
            <person name="Chen H.Y."/>
            <person name="Chen S.E."/>
            <person name="Zhou L.G."/>
            <person name="Ni X.B."/>
            <person name="Tian J.H."/>
            <person name="Sheng Y."/>
            <person name="Liu T."/>
            <person name="Pan Y.S."/>
            <person name="Xia L.Y."/>
            <person name="Li J."/>
            <person name="Zhao F."/>
            <person name="Cao W.C."/>
        </authorList>
    </citation>
    <scope>NUCLEOTIDE SEQUENCE</scope>
    <source>
        <strain evidence="3">Rsan-2018</strain>
    </source>
</reference>
<feature type="transmembrane region" description="Helical" evidence="2">
    <location>
        <begin position="7"/>
        <end position="28"/>
    </location>
</feature>
<name>A0A9D4TCM3_RHISA</name>
<reference evidence="3" key="2">
    <citation type="submission" date="2021-09" db="EMBL/GenBank/DDBJ databases">
        <authorList>
            <person name="Jia N."/>
            <person name="Wang J."/>
            <person name="Shi W."/>
            <person name="Du L."/>
            <person name="Sun Y."/>
            <person name="Zhan W."/>
            <person name="Jiang J."/>
            <person name="Wang Q."/>
            <person name="Zhang B."/>
            <person name="Ji P."/>
            <person name="Sakyi L.B."/>
            <person name="Cui X."/>
            <person name="Yuan T."/>
            <person name="Jiang B."/>
            <person name="Yang W."/>
            <person name="Lam T.T.-Y."/>
            <person name="Chang Q."/>
            <person name="Ding S."/>
            <person name="Wang X."/>
            <person name="Zhu J."/>
            <person name="Ruan X."/>
            <person name="Zhao L."/>
            <person name="Wei J."/>
            <person name="Que T."/>
            <person name="Du C."/>
            <person name="Cheng J."/>
            <person name="Dai P."/>
            <person name="Han X."/>
            <person name="Huang E."/>
            <person name="Gao Y."/>
            <person name="Liu J."/>
            <person name="Shao H."/>
            <person name="Ye R."/>
            <person name="Li L."/>
            <person name="Wei W."/>
            <person name="Wang X."/>
            <person name="Wang C."/>
            <person name="Huo Q."/>
            <person name="Li W."/>
            <person name="Guo W."/>
            <person name="Chen H."/>
            <person name="Chen S."/>
            <person name="Zhou L."/>
            <person name="Zhou L."/>
            <person name="Ni X."/>
            <person name="Tian J."/>
            <person name="Zhou Y."/>
            <person name="Sheng Y."/>
            <person name="Liu T."/>
            <person name="Pan Y."/>
            <person name="Xia L."/>
            <person name="Li J."/>
            <person name="Zhao F."/>
            <person name="Cao W."/>
        </authorList>
    </citation>
    <scope>NUCLEOTIDE SEQUENCE</scope>
    <source>
        <strain evidence="3">Rsan-2018</strain>
        <tissue evidence="3">Larvae</tissue>
    </source>
</reference>
<keyword evidence="4" id="KW-1185">Reference proteome</keyword>
<evidence type="ECO:0000313" key="4">
    <source>
        <dbReference type="Proteomes" id="UP000821837"/>
    </source>
</evidence>
<keyword evidence="2" id="KW-0472">Membrane</keyword>
<sequence length="124" mass="13954">MQTIRRHYLALVIEVIFVVAAFAFFLHLDRVDLNDVRKLNSTVLKNVARERVDLSELDLTKVFVVYGPSNDRTDKLAKKLLGNTDDTSIDYYEMYDDGFGDYGGDTPILPPDSDDTDGNASTSE</sequence>
<feature type="region of interest" description="Disordered" evidence="1">
    <location>
        <begin position="102"/>
        <end position="124"/>
    </location>
</feature>
<evidence type="ECO:0000313" key="3">
    <source>
        <dbReference type="EMBL" id="KAH7985322.1"/>
    </source>
</evidence>
<evidence type="ECO:0000256" key="1">
    <source>
        <dbReference type="SAM" id="MobiDB-lite"/>
    </source>
</evidence>
<dbReference type="AlphaFoldDB" id="A0A9D4TCM3"/>
<gene>
    <name evidence="3" type="ORF">HPB52_025713</name>
</gene>
<dbReference type="Proteomes" id="UP000821837">
    <property type="component" value="Unassembled WGS sequence"/>
</dbReference>
<keyword evidence="2" id="KW-0812">Transmembrane</keyword>
<evidence type="ECO:0000256" key="2">
    <source>
        <dbReference type="SAM" id="Phobius"/>
    </source>
</evidence>